<dbReference type="GO" id="GO:0016604">
    <property type="term" value="C:nuclear body"/>
    <property type="evidence" value="ECO:0007669"/>
    <property type="project" value="TreeGrafter"/>
</dbReference>
<comment type="similarity">
    <text evidence="2">Belongs to the RMI1 family.</text>
</comment>
<comment type="subcellular location">
    <subcellularLocation>
        <location evidence="1">Nucleus</location>
    </subcellularLocation>
</comment>
<comment type="function">
    <text evidence="6">Essential component of the RMI complex, a complex that plays an important role in the processing of homologous recombination intermediates to limit DNA crossover formation in cells. Promotes TOP3A binding to double Holliday junctions (DHJ) and hence stimulates TOP3A-mediated dissolution. Required for BLM phosphorylation during mitosis. Within the BLM complex, required for BLM and TOP3A stability.</text>
</comment>
<name>A0AAN7SSK4_9COLE</name>
<evidence type="ECO:0000256" key="2">
    <source>
        <dbReference type="ARBA" id="ARBA00006395"/>
    </source>
</evidence>
<evidence type="ECO:0000259" key="9">
    <source>
        <dbReference type="Pfam" id="PF21000"/>
    </source>
</evidence>
<keyword evidence="4" id="KW-0235">DNA replication</keyword>
<organism evidence="10 11">
    <name type="scientific">Aquatica leii</name>
    <dbReference type="NCBI Taxonomy" id="1421715"/>
    <lineage>
        <taxon>Eukaryota</taxon>
        <taxon>Metazoa</taxon>
        <taxon>Ecdysozoa</taxon>
        <taxon>Arthropoda</taxon>
        <taxon>Hexapoda</taxon>
        <taxon>Insecta</taxon>
        <taxon>Pterygota</taxon>
        <taxon>Neoptera</taxon>
        <taxon>Endopterygota</taxon>
        <taxon>Coleoptera</taxon>
        <taxon>Polyphaga</taxon>
        <taxon>Elateriformia</taxon>
        <taxon>Elateroidea</taxon>
        <taxon>Lampyridae</taxon>
        <taxon>Luciolinae</taxon>
        <taxon>Aquatica</taxon>
    </lineage>
</organism>
<dbReference type="GO" id="GO:0000166">
    <property type="term" value="F:nucleotide binding"/>
    <property type="evidence" value="ECO:0007669"/>
    <property type="project" value="InterPro"/>
</dbReference>
<dbReference type="GO" id="GO:0031422">
    <property type="term" value="C:RecQ family helicase-topoisomerase III complex"/>
    <property type="evidence" value="ECO:0007669"/>
    <property type="project" value="TreeGrafter"/>
</dbReference>
<keyword evidence="5" id="KW-0539">Nucleus</keyword>
<reference evidence="11" key="1">
    <citation type="submission" date="2023-01" db="EMBL/GenBank/DDBJ databases">
        <title>Key to firefly adult light organ development and bioluminescence: homeobox transcription factors regulate luciferase expression and transportation to peroxisome.</title>
        <authorList>
            <person name="Fu X."/>
        </authorList>
    </citation>
    <scope>NUCLEOTIDE SEQUENCE [LARGE SCALE GENOMIC DNA]</scope>
</reference>
<feature type="domain" description="RMI1 N-terminal" evidence="9">
    <location>
        <begin position="12"/>
        <end position="60"/>
    </location>
</feature>
<dbReference type="EMBL" id="JARPUR010000001">
    <property type="protein sequence ID" value="KAK4884820.1"/>
    <property type="molecule type" value="Genomic_DNA"/>
</dbReference>
<dbReference type="Pfam" id="PF08585">
    <property type="entry name" value="RMI1_N_C"/>
    <property type="match status" value="1"/>
</dbReference>
<comment type="caution">
    <text evidence="10">The sequence shown here is derived from an EMBL/GenBank/DDBJ whole genome shotgun (WGS) entry which is preliminary data.</text>
</comment>
<dbReference type="AlphaFoldDB" id="A0AAN7SSK4"/>
<dbReference type="InterPro" id="IPR042470">
    <property type="entry name" value="RMI1_N_C_sf"/>
</dbReference>
<keyword evidence="11" id="KW-1185">Reference proteome</keyword>
<protein>
    <recommendedName>
        <fullName evidence="3">RecQ-mediated genome instability protein 1</fullName>
    </recommendedName>
</protein>
<dbReference type="PANTHER" id="PTHR14790">
    <property type="entry name" value="RECQ-MEDIATED GENOME INSTABILITY PROTEIN 1 RMI1"/>
    <property type="match status" value="1"/>
</dbReference>
<dbReference type="Gene3D" id="2.40.50.770">
    <property type="entry name" value="RecQ-mediated genome instability protein Rmi1, C-terminal domain"/>
    <property type="match status" value="1"/>
</dbReference>
<evidence type="ECO:0000256" key="1">
    <source>
        <dbReference type="ARBA" id="ARBA00004123"/>
    </source>
</evidence>
<evidence type="ECO:0000256" key="3">
    <source>
        <dbReference type="ARBA" id="ARBA00018987"/>
    </source>
</evidence>
<evidence type="ECO:0000313" key="10">
    <source>
        <dbReference type="EMBL" id="KAK4884820.1"/>
    </source>
</evidence>
<dbReference type="Gene3D" id="1.10.8.1020">
    <property type="entry name" value="RecQ-mediated genome instability protein 1, N-terminal domain"/>
    <property type="match status" value="1"/>
</dbReference>
<gene>
    <name evidence="10" type="ORF">RN001_001091</name>
</gene>
<evidence type="ECO:0000259" key="7">
    <source>
        <dbReference type="Pfam" id="PF08585"/>
    </source>
</evidence>
<accession>A0AAN7SSK4</accession>
<dbReference type="GO" id="GO:0006260">
    <property type="term" value="P:DNA replication"/>
    <property type="evidence" value="ECO:0007669"/>
    <property type="project" value="UniProtKB-KW"/>
</dbReference>
<evidence type="ECO:0000256" key="6">
    <source>
        <dbReference type="ARBA" id="ARBA00024977"/>
    </source>
</evidence>
<evidence type="ECO:0000256" key="5">
    <source>
        <dbReference type="ARBA" id="ARBA00023242"/>
    </source>
</evidence>
<sequence>MDEIASTKNFFKTQNITLSDYWLESCIQWLHEENPNMNYNLETLHSTVYAQWLLLDLRDVEIPILPPNIAQQKKYMLNNTFCLQLLHIKDISQPKYQQLQKIRNSSLLINASINQEFKPIVTPKRMLQMLLTDGVQEVEAIEFKPIQILNVNMKPGTKIRIKGPVVVRRGQIFLEANHITILGGEIEELLVANAYENILARALKLPENPKPNLVEEIVESIMEEVAPIRHTRNTIDQFLTVRNLDTTNLTLTNKNNMEKKLKPNVTKEHIDDFDETLITHEIDMLLEAERDVADKIKLTEYNSDDDYMFLEAEKNILKQDTAKPVASHSNHVSVSVQDANDSMFEDMDIDAHLDIIDRQRSPPSINEITPIKNLLNNNNVACRYFTINAKFKKVVQKLTVTEDSWVLKVLLSDDSGDLEVIVDTKVISHLIGYAPSAVISLRKDVLNKDQCATTTFIKIISALKEKLMKINGKLVVNYTSKNDTPTLTEIL</sequence>
<dbReference type="InterPro" id="IPR032199">
    <property type="entry name" value="RMI1_C"/>
</dbReference>
<feature type="domain" description="RecQ-mediated genome instability protein 1 C-terminal OB-fold" evidence="8">
    <location>
        <begin position="372"/>
        <end position="489"/>
    </location>
</feature>
<dbReference type="InterPro" id="IPR013894">
    <property type="entry name" value="RMI1_OB"/>
</dbReference>
<dbReference type="GO" id="GO:0000724">
    <property type="term" value="P:double-strand break repair via homologous recombination"/>
    <property type="evidence" value="ECO:0007669"/>
    <property type="project" value="TreeGrafter"/>
</dbReference>
<evidence type="ECO:0000259" key="8">
    <source>
        <dbReference type="Pfam" id="PF16099"/>
    </source>
</evidence>
<feature type="domain" description="RecQ mediated genome instability protein 1 OB-fold" evidence="7">
    <location>
        <begin position="65"/>
        <end position="195"/>
    </location>
</feature>
<dbReference type="InterPro" id="IPR044881">
    <property type="entry name" value="RMI1_N_N_sf"/>
</dbReference>
<dbReference type="InterPro" id="IPR049363">
    <property type="entry name" value="RMI1_N"/>
</dbReference>
<dbReference type="Proteomes" id="UP001353858">
    <property type="component" value="Unassembled WGS sequence"/>
</dbReference>
<dbReference type="Pfam" id="PF21000">
    <property type="entry name" value="RMI1_N_N"/>
    <property type="match status" value="1"/>
</dbReference>
<proteinExistence type="inferred from homology"/>
<dbReference type="SMART" id="SM01161">
    <property type="entry name" value="DUF1767"/>
    <property type="match status" value="1"/>
</dbReference>
<dbReference type="GO" id="GO:0000712">
    <property type="term" value="P:resolution of meiotic recombination intermediates"/>
    <property type="evidence" value="ECO:0007669"/>
    <property type="project" value="TreeGrafter"/>
</dbReference>
<evidence type="ECO:0000313" key="11">
    <source>
        <dbReference type="Proteomes" id="UP001353858"/>
    </source>
</evidence>
<dbReference type="PANTHER" id="PTHR14790:SF15">
    <property type="entry name" value="RECQ-MEDIATED GENOME INSTABILITY PROTEIN 1"/>
    <property type="match status" value="1"/>
</dbReference>
<evidence type="ECO:0000256" key="4">
    <source>
        <dbReference type="ARBA" id="ARBA00022705"/>
    </source>
</evidence>
<dbReference type="Pfam" id="PF16099">
    <property type="entry name" value="RMI1_C"/>
    <property type="match status" value="1"/>
</dbReference>